<dbReference type="EMBL" id="LR796793">
    <property type="protein sequence ID" value="CAB4166003.1"/>
    <property type="molecule type" value="Genomic_DNA"/>
</dbReference>
<name>A0A6J5MXY3_9CAUD</name>
<protein>
    <recommendedName>
        <fullName evidence="4">Major tail protein</fullName>
    </recommendedName>
</protein>
<evidence type="ECO:0000313" key="1">
    <source>
        <dbReference type="EMBL" id="CAB4136817.1"/>
    </source>
</evidence>
<dbReference type="EMBL" id="LR796324">
    <property type="protein sequence ID" value="CAB4136817.1"/>
    <property type="molecule type" value="Genomic_DNA"/>
</dbReference>
<dbReference type="EMBL" id="LR796565">
    <property type="protein sequence ID" value="CAB4152095.1"/>
    <property type="molecule type" value="Genomic_DNA"/>
</dbReference>
<proteinExistence type="predicted"/>
<evidence type="ECO:0008006" key="4">
    <source>
        <dbReference type="Google" id="ProtNLM"/>
    </source>
</evidence>
<dbReference type="Pfam" id="PF18906">
    <property type="entry name" value="Phage_tube_2"/>
    <property type="match status" value="1"/>
</dbReference>
<gene>
    <name evidence="1" type="ORF">UFOVP305_51</name>
    <name evidence="2" type="ORF">UFOVP593_49</name>
    <name evidence="3" type="ORF">UFOVP842_4</name>
</gene>
<organism evidence="2">
    <name type="scientific">uncultured Caudovirales phage</name>
    <dbReference type="NCBI Taxonomy" id="2100421"/>
    <lineage>
        <taxon>Viruses</taxon>
        <taxon>Duplodnaviria</taxon>
        <taxon>Heunggongvirae</taxon>
        <taxon>Uroviricota</taxon>
        <taxon>Caudoviricetes</taxon>
        <taxon>Peduoviridae</taxon>
        <taxon>Maltschvirus</taxon>
        <taxon>Maltschvirus maltsch</taxon>
    </lineage>
</organism>
<reference evidence="2" key="1">
    <citation type="submission" date="2020-04" db="EMBL/GenBank/DDBJ databases">
        <authorList>
            <person name="Chiriac C."/>
            <person name="Salcher M."/>
            <person name="Ghai R."/>
            <person name="Kavagutti S V."/>
        </authorList>
    </citation>
    <scope>NUCLEOTIDE SEQUENCE</scope>
</reference>
<accession>A0A6J5MXY3</accession>
<evidence type="ECO:0000313" key="2">
    <source>
        <dbReference type="EMBL" id="CAB4152095.1"/>
    </source>
</evidence>
<sequence>MTIQTNSNVLVALRKEVTAGVTATVTSAFQVRIIGSSGLELKRSAITSAELREDGSETMGRLGGKTVDGSFDTELTAGGAVDYLVEGLMRSAWVTSTAVAFSSMTSVAVGTNNVTATGGDWVGTQGIRVGDVFRLTTGVAANADLNKVVIAVTSLTITTTPASFTVATATSTGTLTVLKKVKSGTTPTRRSHTIEQYDEDTDLSELFLGCRVVGFKLSAKPNSEVKCSWMFKGMDRSILTTGTSPYFTSPALTTGISMIADDASVLYNGALVTTFTGIDLDFTIAADAQSVLGSFVSPDIFDNILSVKGSITGLRSDFSNLTLYDAETEFAVNVLFQELATAPKPCFNVFLPRVKISALSAPVGGQTGPKIETLTLMVGTKVAATGSDGTIATFSSSVAIDQ</sequence>
<dbReference type="InterPro" id="IPR044000">
    <property type="entry name" value="Phage_tube_2"/>
</dbReference>
<evidence type="ECO:0000313" key="3">
    <source>
        <dbReference type="EMBL" id="CAB4166003.1"/>
    </source>
</evidence>